<comment type="caution">
    <text evidence="4">The sequence shown here is derived from an EMBL/GenBank/DDBJ whole genome shotgun (WGS) entry which is preliminary data.</text>
</comment>
<dbReference type="RefSeq" id="WP_035076667.1">
    <property type="nucleotide sequence ID" value="NZ_JMIH01000024.1"/>
</dbReference>
<keyword evidence="1" id="KW-0597">Phosphoprotein</keyword>
<dbReference type="SMART" id="SM00448">
    <property type="entry name" value="REC"/>
    <property type="match status" value="1"/>
</dbReference>
<dbReference type="InterPro" id="IPR046947">
    <property type="entry name" value="LytR-like"/>
</dbReference>
<dbReference type="Pfam" id="PF04397">
    <property type="entry name" value="LytTR"/>
    <property type="match status" value="1"/>
</dbReference>
<evidence type="ECO:0000259" key="3">
    <source>
        <dbReference type="PROSITE" id="PS50930"/>
    </source>
</evidence>
<dbReference type="PROSITE" id="PS50110">
    <property type="entry name" value="RESPONSE_REGULATORY"/>
    <property type="match status" value="1"/>
</dbReference>
<sequence length="236" mass="27152">MNRNYTCVLVDDDLMSLKILRALIGKTPFLQLEGMFDNPIEAFKSLSEKKVDILFLDVEMPEMTGLELLDTLSEIPQIILTTSKYNYAVDAFDYDVADFLLKPIENYSRFLKAVRKAKANLEKPEIEHVLNGTDQMFIKVDSLLVNFNLNDILHIEAFGDYIKIHTEHKIFVVHAKLRTVEEALPRNNFARIHRSFIVRLDKIKNIDPSNLEVGKKVLPISNSYRPNLLSKINTLS</sequence>
<reference evidence="4 5" key="1">
    <citation type="submission" date="2014-04" db="EMBL/GenBank/DDBJ databases">
        <title>Characterization and application of a salt tolerant electro-active bacterium.</title>
        <authorList>
            <person name="Yang L."/>
            <person name="Wei S."/>
            <person name="Tay Q.X.M."/>
        </authorList>
    </citation>
    <scope>NUCLEOTIDE SEQUENCE [LARGE SCALE GENOMIC DNA]</scope>
    <source>
        <strain evidence="4 5">LY1</strain>
    </source>
</reference>
<dbReference type="InterPro" id="IPR011006">
    <property type="entry name" value="CheY-like_superfamily"/>
</dbReference>
<evidence type="ECO:0000313" key="5">
    <source>
        <dbReference type="Proteomes" id="UP000027821"/>
    </source>
</evidence>
<dbReference type="PANTHER" id="PTHR37299">
    <property type="entry name" value="TRANSCRIPTIONAL REGULATOR-RELATED"/>
    <property type="match status" value="1"/>
</dbReference>
<dbReference type="OrthoDB" id="1646880at2"/>
<dbReference type="SMART" id="SM00850">
    <property type="entry name" value="LytTR"/>
    <property type="match status" value="1"/>
</dbReference>
<gene>
    <name evidence="4" type="ORF">EL17_16175</name>
</gene>
<evidence type="ECO:0008006" key="6">
    <source>
        <dbReference type="Google" id="ProtNLM"/>
    </source>
</evidence>
<dbReference type="InterPro" id="IPR007492">
    <property type="entry name" value="LytTR_DNA-bd_dom"/>
</dbReference>
<feature type="modified residue" description="4-aspartylphosphate" evidence="1">
    <location>
        <position position="57"/>
    </location>
</feature>
<dbReference type="Proteomes" id="UP000027821">
    <property type="component" value="Unassembled WGS sequence"/>
</dbReference>
<dbReference type="SUPFAM" id="SSF52172">
    <property type="entry name" value="CheY-like"/>
    <property type="match status" value="1"/>
</dbReference>
<dbReference type="GO" id="GO:0003677">
    <property type="term" value="F:DNA binding"/>
    <property type="evidence" value="ECO:0007669"/>
    <property type="project" value="InterPro"/>
</dbReference>
<dbReference type="STRING" id="1048983.EL17_16175"/>
<dbReference type="GO" id="GO:0000156">
    <property type="term" value="F:phosphorelay response regulator activity"/>
    <property type="evidence" value="ECO:0007669"/>
    <property type="project" value="InterPro"/>
</dbReference>
<dbReference type="eggNOG" id="COG3279">
    <property type="taxonomic scope" value="Bacteria"/>
</dbReference>
<feature type="domain" description="Response regulatory" evidence="2">
    <location>
        <begin position="6"/>
        <end position="117"/>
    </location>
</feature>
<evidence type="ECO:0000256" key="1">
    <source>
        <dbReference type="PROSITE-ProRule" id="PRU00169"/>
    </source>
</evidence>
<dbReference type="InterPro" id="IPR001789">
    <property type="entry name" value="Sig_transdc_resp-reg_receiver"/>
</dbReference>
<dbReference type="Gene3D" id="3.40.50.2300">
    <property type="match status" value="1"/>
</dbReference>
<feature type="domain" description="HTH LytTR-type" evidence="3">
    <location>
        <begin position="136"/>
        <end position="234"/>
    </location>
</feature>
<dbReference type="EMBL" id="JMIH01000024">
    <property type="protein sequence ID" value="KEO72287.1"/>
    <property type="molecule type" value="Genomic_DNA"/>
</dbReference>
<keyword evidence="5" id="KW-1185">Reference proteome</keyword>
<organism evidence="4 5">
    <name type="scientific">Anditalea andensis</name>
    <dbReference type="NCBI Taxonomy" id="1048983"/>
    <lineage>
        <taxon>Bacteria</taxon>
        <taxon>Pseudomonadati</taxon>
        <taxon>Bacteroidota</taxon>
        <taxon>Cytophagia</taxon>
        <taxon>Cytophagales</taxon>
        <taxon>Cytophagaceae</taxon>
        <taxon>Anditalea</taxon>
    </lineage>
</organism>
<evidence type="ECO:0000259" key="2">
    <source>
        <dbReference type="PROSITE" id="PS50110"/>
    </source>
</evidence>
<dbReference type="Pfam" id="PF00072">
    <property type="entry name" value="Response_reg"/>
    <property type="match status" value="1"/>
</dbReference>
<accession>A0A074LER9</accession>
<dbReference type="PANTHER" id="PTHR37299:SF1">
    <property type="entry name" value="STAGE 0 SPORULATION PROTEIN A HOMOLOG"/>
    <property type="match status" value="1"/>
</dbReference>
<dbReference type="PROSITE" id="PS50930">
    <property type="entry name" value="HTH_LYTTR"/>
    <property type="match status" value="1"/>
</dbReference>
<proteinExistence type="predicted"/>
<protein>
    <recommendedName>
        <fullName evidence="6">Chemotaxis protein CheY</fullName>
    </recommendedName>
</protein>
<name>A0A074LER9_9BACT</name>
<evidence type="ECO:0000313" key="4">
    <source>
        <dbReference type="EMBL" id="KEO72287.1"/>
    </source>
</evidence>
<dbReference type="Gene3D" id="2.40.50.1020">
    <property type="entry name" value="LytTr DNA-binding domain"/>
    <property type="match status" value="1"/>
</dbReference>
<dbReference type="AlphaFoldDB" id="A0A074LER9"/>